<keyword evidence="2" id="KW-1185">Reference proteome</keyword>
<proteinExistence type="predicted"/>
<dbReference type="EMBL" id="KN833037">
    <property type="protein sequence ID" value="KIM76159.1"/>
    <property type="molecule type" value="Genomic_DNA"/>
</dbReference>
<dbReference type="HOGENOM" id="CLU_973562_0_0_1"/>
<dbReference type="AlphaFoldDB" id="A0A0C3F8J8"/>
<accession>A0A0C3F8J8</accession>
<dbReference type="OrthoDB" id="3269005at2759"/>
<dbReference type="Proteomes" id="UP000054166">
    <property type="component" value="Unassembled WGS sequence"/>
</dbReference>
<dbReference type="InParanoid" id="A0A0C3F8J8"/>
<reference evidence="2" key="2">
    <citation type="submission" date="2015-01" db="EMBL/GenBank/DDBJ databases">
        <title>Evolutionary Origins and Diversification of the Mycorrhizal Mutualists.</title>
        <authorList>
            <consortium name="DOE Joint Genome Institute"/>
            <consortium name="Mycorrhizal Genomics Consortium"/>
            <person name="Kohler A."/>
            <person name="Kuo A."/>
            <person name="Nagy L.G."/>
            <person name="Floudas D."/>
            <person name="Copeland A."/>
            <person name="Barry K.W."/>
            <person name="Cichocki N."/>
            <person name="Veneault-Fourrey C."/>
            <person name="LaButti K."/>
            <person name="Lindquist E.A."/>
            <person name="Lipzen A."/>
            <person name="Lundell T."/>
            <person name="Morin E."/>
            <person name="Murat C."/>
            <person name="Riley R."/>
            <person name="Ohm R."/>
            <person name="Sun H."/>
            <person name="Tunlid A."/>
            <person name="Henrissat B."/>
            <person name="Grigoriev I.V."/>
            <person name="Hibbett D.S."/>
            <person name="Martin F."/>
        </authorList>
    </citation>
    <scope>NUCLEOTIDE SEQUENCE [LARGE SCALE GENOMIC DNA]</scope>
    <source>
        <strain evidence="2">F 1598</strain>
    </source>
</reference>
<evidence type="ECO:0000313" key="2">
    <source>
        <dbReference type="Proteomes" id="UP000054166"/>
    </source>
</evidence>
<organism evidence="1 2">
    <name type="scientific">Piloderma croceum (strain F 1598)</name>
    <dbReference type="NCBI Taxonomy" id="765440"/>
    <lineage>
        <taxon>Eukaryota</taxon>
        <taxon>Fungi</taxon>
        <taxon>Dikarya</taxon>
        <taxon>Basidiomycota</taxon>
        <taxon>Agaricomycotina</taxon>
        <taxon>Agaricomycetes</taxon>
        <taxon>Agaricomycetidae</taxon>
        <taxon>Atheliales</taxon>
        <taxon>Atheliaceae</taxon>
        <taxon>Piloderma</taxon>
    </lineage>
</organism>
<name>A0A0C3F8J8_PILCF</name>
<protein>
    <submittedName>
        <fullName evidence="1">Uncharacterized protein</fullName>
    </submittedName>
</protein>
<gene>
    <name evidence="1" type="ORF">PILCRDRAFT_91694</name>
</gene>
<reference evidence="1 2" key="1">
    <citation type="submission" date="2014-04" db="EMBL/GenBank/DDBJ databases">
        <authorList>
            <consortium name="DOE Joint Genome Institute"/>
            <person name="Kuo A."/>
            <person name="Tarkka M."/>
            <person name="Buscot F."/>
            <person name="Kohler A."/>
            <person name="Nagy L.G."/>
            <person name="Floudas D."/>
            <person name="Copeland A."/>
            <person name="Barry K.W."/>
            <person name="Cichocki N."/>
            <person name="Veneault-Fourrey C."/>
            <person name="LaButti K."/>
            <person name="Lindquist E.A."/>
            <person name="Lipzen A."/>
            <person name="Lundell T."/>
            <person name="Morin E."/>
            <person name="Murat C."/>
            <person name="Sun H."/>
            <person name="Tunlid A."/>
            <person name="Henrissat B."/>
            <person name="Grigoriev I.V."/>
            <person name="Hibbett D.S."/>
            <person name="Martin F."/>
            <person name="Nordberg H.P."/>
            <person name="Cantor M.N."/>
            <person name="Hua S.X."/>
        </authorList>
    </citation>
    <scope>NUCLEOTIDE SEQUENCE [LARGE SCALE GENOMIC DNA]</scope>
    <source>
        <strain evidence="1 2">F 1598</strain>
    </source>
</reference>
<sequence>MAQRWRLSTGQKKMHYLTDNLLGLTKDNDVWKVAFGFNKGDVKLVNSGGKKIVEHHKSIAEKLFIMDSSGKWDGNIKKAYMTHHNMMSENGQGLLDGGLESDLIPGSNIKNVWDAIDKVFPCGTALNLDVIMRSRKDHVGDCVGSNDELESASRIQTEGKTTHQEIKEGKCHKTALDIEHSCVSHAREEAECQHQHEIFIWEKKLELAHLQAGVLSQSAEPSQAQSFTSLLNNISGVQGSSFCTHSSMSSSSGGHCPSTSTSEGPFSWGAEVTLPEYADNVGSGDN</sequence>
<evidence type="ECO:0000313" key="1">
    <source>
        <dbReference type="EMBL" id="KIM76159.1"/>
    </source>
</evidence>